<proteinExistence type="predicted"/>
<sequence length="79" mass="9050">MKLGYHFKDDRFRIESTCGAYLEETNLPTSESNELDLHLKLHAENGKPRDVISFTVTVSEIENDVEFDRRGVSTVVHLV</sequence>
<dbReference type="EMBL" id="KF901216">
    <property type="protein sequence ID" value="AIF22798.1"/>
    <property type="molecule type" value="Genomic_DNA"/>
</dbReference>
<reference evidence="1" key="1">
    <citation type="journal article" date="2014" name="Genome Biol. Evol.">
        <title>Pangenome evidence for extensive interdomain horizontal transfer affecting lineage core and shell genes in uncultured planktonic thaumarchaeota and euryarchaeota.</title>
        <authorList>
            <person name="Deschamps P."/>
            <person name="Zivanovic Y."/>
            <person name="Moreira D."/>
            <person name="Rodriguez-Valera F."/>
            <person name="Lopez-Garcia P."/>
        </authorList>
    </citation>
    <scope>NUCLEOTIDE SEQUENCE</scope>
</reference>
<evidence type="ECO:0000313" key="1">
    <source>
        <dbReference type="EMBL" id="AIF22798.1"/>
    </source>
</evidence>
<accession>A0A075I9K7</accession>
<name>A0A075I9K7_9ARCH</name>
<protein>
    <submittedName>
        <fullName evidence="1">Uncharacterized protein</fullName>
    </submittedName>
</protein>
<organism evidence="1">
    <name type="scientific">uncultured marine thaumarchaeote SAT1000_10_G06</name>
    <dbReference type="NCBI Taxonomy" id="1456374"/>
    <lineage>
        <taxon>Archaea</taxon>
        <taxon>Nitrososphaerota</taxon>
        <taxon>environmental samples</taxon>
    </lineage>
</organism>
<dbReference type="AlphaFoldDB" id="A0A075I9K7"/>